<reference evidence="8" key="2">
    <citation type="submission" date="2004-02" db="EMBL/GenBank/DDBJ databases">
        <authorList>
            <consortium name="Genoscope"/>
            <consortium name="Whitehead Institute Centre for Genome Research"/>
        </authorList>
    </citation>
    <scope>NUCLEOTIDE SEQUENCE</scope>
</reference>
<accession>Q4TIX4</accession>
<reference evidence="8" key="1">
    <citation type="journal article" date="2004" name="Nature">
        <title>Genome duplication in the teleost fish Tetraodon nigroviridis reveals the early vertebrate proto-karyotype.</title>
        <authorList>
            <person name="Jaillon O."/>
            <person name="Aury J.-M."/>
            <person name="Brunet F."/>
            <person name="Petit J.-L."/>
            <person name="Stange-Thomann N."/>
            <person name="Mauceli E."/>
            <person name="Bouneau L."/>
            <person name="Fischer C."/>
            <person name="Ozouf-Costaz C."/>
            <person name="Bernot A."/>
            <person name="Nicaud S."/>
            <person name="Jaffe D."/>
            <person name="Fisher S."/>
            <person name="Lutfalla G."/>
            <person name="Dossat C."/>
            <person name="Segurens B."/>
            <person name="Dasilva C."/>
            <person name="Salanoubat M."/>
            <person name="Levy M."/>
            <person name="Boudet N."/>
            <person name="Castellano S."/>
            <person name="Anthouard V."/>
            <person name="Jubin C."/>
            <person name="Castelli V."/>
            <person name="Katinka M."/>
            <person name="Vacherie B."/>
            <person name="Biemont C."/>
            <person name="Skalli Z."/>
            <person name="Cattolico L."/>
            <person name="Poulain J."/>
            <person name="De Berardinis V."/>
            <person name="Cruaud C."/>
            <person name="Duprat S."/>
            <person name="Brottier P."/>
            <person name="Coutanceau J.-P."/>
            <person name="Gouzy J."/>
            <person name="Parra G."/>
            <person name="Lardier G."/>
            <person name="Chapple C."/>
            <person name="McKernan K.J."/>
            <person name="McEwan P."/>
            <person name="Bosak S."/>
            <person name="Kellis M."/>
            <person name="Volff J.-N."/>
            <person name="Guigo R."/>
            <person name="Zody M.C."/>
            <person name="Mesirov J."/>
            <person name="Lindblad-Toh K."/>
            <person name="Birren B."/>
            <person name="Nusbaum C."/>
            <person name="Kahn D."/>
            <person name="Robinson-Rechavi M."/>
            <person name="Laudet V."/>
            <person name="Schachter V."/>
            <person name="Quetier F."/>
            <person name="Saurin W."/>
            <person name="Scarpelli C."/>
            <person name="Wincker P."/>
            <person name="Lander E.S."/>
            <person name="Weissenbach J."/>
            <person name="Roest Crollius H."/>
        </authorList>
    </citation>
    <scope>NUCLEOTIDE SEQUENCE [LARGE SCALE GENOMIC DNA]</scope>
</reference>
<keyword evidence="6 7" id="KW-1133">Transmembrane helix</keyword>
<evidence type="ECO:0000256" key="5">
    <source>
        <dbReference type="ARBA" id="ARBA00022692"/>
    </source>
</evidence>
<name>Q4TIX4_TETNG</name>
<dbReference type="OrthoDB" id="5835829at2759"/>
<evidence type="ECO:0000256" key="3">
    <source>
        <dbReference type="ARBA" id="ARBA00022676"/>
    </source>
</evidence>
<keyword evidence="7" id="KW-0472">Membrane</keyword>
<protein>
    <submittedName>
        <fullName evidence="8">(spotted green pufferfish) hypothetical protein</fullName>
    </submittedName>
</protein>
<evidence type="ECO:0000256" key="7">
    <source>
        <dbReference type="SAM" id="Phobius"/>
    </source>
</evidence>
<sequence>HPKAKVFMTHGGIHGIYEGICNGVPMLMFPLFGDQIDNVPRMVHRGVAETLSIYDVTSQKLVAALKKMVQDKSYKENMVTLSQLNQDQPVAPLDLAVFWTEFVMRHQGAQHLRVAAHDLNWFQYHSLDIFCFLAVVLLTVLWVLLKCCSCCARRCLRIGKMKK</sequence>
<dbReference type="InterPro" id="IPR002213">
    <property type="entry name" value="UDP_glucos_trans"/>
</dbReference>
<dbReference type="GO" id="GO:0008194">
    <property type="term" value="F:UDP-glycosyltransferase activity"/>
    <property type="evidence" value="ECO:0007669"/>
    <property type="project" value="InterPro"/>
</dbReference>
<keyword evidence="5 7" id="KW-0812">Transmembrane</keyword>
<evidence type="ECO:0000256" key="6">
    <source>
        <dbReference type="ARBA" id="ARBA00022989"/>
    </source>
</evidence>
<keyword evidence="3" id="KW-0328">Glycosyltransferase</keyword>
<comment type="caution">
    <text evidence="8">The sequence shown here is derived from an EMBL/GenBank/DDBJ whole genome shotgun (WGS) entry which is preliminary data.</text>
</comment>
<organism evidence="8">
    <name type="scientific">Tetraodon nigroviridis</name>
    <name type="common">Spotted green pufferfish</name>
    <name type="synonym">Chelonodon nigroviridis</name>
    <dbReference type="NCBI Taxonomy" id="99883"/>
    <lineage>
        <taxon>Eukaryota</taxon>
        <taxon>Metazoa</taxon>
        <taxon>Chordata</taxon>
        <taxon>Craniata</taxon>
        <taxon>Vertebrata</taxon>
        <taxon>Euteleostomi</taxon>
        <taxon>Actinopterygii</taxon>
        <taxon>Neopterygii</taxon>
        <taxon>Teleostei</taxon>
        <taxon>Neoteleostei</taxon>
        <taxon>Acanthomorphata</taxon>
        <taxon>Eupercaria</taxon>
        <taxon>Tetraodontiformes</taxon>
        <taxon>Tetradontoidea</taxon>
        <taxon>Tetraodontidae</taxon>
        <taxon>Tetraodon</taxon>
    </lineage>
</organism>
<feature type="transmembrane region" description="Helical" evidence="7">
    <location>
        <begin position="127"/>
        <end position="145"/>
    </location>
</feature>
<dbReference type="SUPFAM" id="SSF53756">
    <property type="entry name" value="UDP-Glycosyltransferase/glycogen phosphorylase"/>
    <property type="match status" value="1"/>
</dbReference>
<evidence type="ECO:0000256" key="2">
    <source>
        <dbReference type="ARBA" id="ARBA00009995"/>
    </source>
</evidence>
<feature type="non-terminal residue" evidence="8">
    <location>
        <position position="163"/>
    </location>
</feature>
<dbReference type="Pfam" id="PF00201">
    <property type="entry name" value="UDPGT"/>
    <property type="match status" value="1"/>
</dbReference>
<proteinExistence type="inferred from homology"/>
<dbReference type="PANTHER" id="PTHR48043:SF161">
    <property type="entry name" value="UDP GLUCURONOSYLTRANSFERASE FAMILY 1 MEMBER A1"/>
    <property type="match status" value="1"/>
</dbReference>
<comment type="subcellular location">
    <subcellularLocation>
        <location evidence="1">Membrane</location>
        <topology evidence="1">Single-pass membrane protein</topology>
    </subcellularLocation>
</comment>
<evidence type="ECO:0000313" key="8">
    <source>
        <dbReference type="EMBL" id="CAF87158.1"/>
    </source>
</evidence>
<dbReference type="AlphaFoldDB" id="Q4TIX4"/>
<evidence type="ECO:0000256" key="4">
    <source>
        <dbReference type="ARBA" id="ARBA00022679"/>
    </source>
</evidence>
<dbReference type="KEGG" id="tng:GSTEN00034959G001"/>
<dbReference type="PANTHER" id="PTHR48043">
    <property type="entry name" value="EG:EG0003.4 PROTEIN-RELATED"/>
    <property type="match status" value="1"/>
</dbReference>
<gene>
    <name evidence="8" type="ORF">GSTENG00034959001</name>
</gene>
<evidence type="ECO:0000256" key="1">
    <source>
        <dbReference type="ARBA" id="ARBA00004167"/>
    </source>
</evidence>
<dbReference type="Gene3D" id="3.40.50.2000">
    <property type="entry name" value="Glycogen Phosphorylase B"/>
    <property type="match status" value="1"/>
</dbReference>
<dbReference type="EMBL" id="CAAE01001470">
    <property type="protein sequence ID" value="CAF87158.1"/>
    <property type="molecule type" value="Genomic_DNA"/>
</dbReference>
<comment type="similarity">
    <text evidence="2">Belongs to the UDP-glycosyltransferase family.</text>
</comment>
<keyword evidence="4" id="KW-0808">Transferase</keyword>
<dbReference type="InterPro" id="IPR050271">
    <property type="entry name" value="UDP-glycosyltransferase"/>
</dbReference>
<dbReference type="GO" id="GO:0016020">
    <property type="term" value="C:membrane"/>
    <property type="evidence" value="ECO:0007669"/>
    <property type="project" value="UniProtKB-SubCell"/>
</dbReference>
<feature type="non-terminal residue" evidence="8">
    <location>
        <position position="1"/>
    </location>
</feature>